<dbReference type="Pfam" id="PF00078">
    <property type="entry name" value="RVT_1"/>
    <property type="match status" value="1"/>
</dbReference>
<dbReference type="InterPro" id="IPR012337">
    <property type="entry name" value="RNaseH-like_sf"/>
</dbReference>
<name>A0AAW0L3S9_QUESU</name>
<comment type="caution">
    <text evidence="2">The sequence shown here is derived from an EMBL/GenBank/DDBJ whole genome shotgun (WGS) entry which is preliminary data.</text>
</comment>
<evidence type="ECO:0000259" key="1">
    <source>
        <dbReference type="PROSITE" id="PS50878"/>
    </source>
</evidence>
<dbReference type="InterPro" id="IPR026960">
    <property type="entry name" value="RVT-Znf"/>
</dbReference>
<feature type="domain" description="Reverse transcriptase" evidence="1">
    <location>
        <begin position="317"/>
        <end position="599"/>
    </location>
</feature>
<keyword evidence="3" id="KW-1185">Reference proteome</keyword>
<dbReference type="Gene3D" id="3.30.420.10">
    <property type="entry name" value="Ribonuclease H-like superfamily/Ribonuclease H"/>
    <property type="match status" value="1"/>
</dbReference>
<organism evidence="2 3">
    <name type="scientific">Quercus suber</name>
    <name type="common">Cork oak</name>
    <dbReference type="NCBI Taxonomy" id="58331"/>
    <lineage>
        <taxon>Eukaryota</taxon>
        <taxon>Viridiplantae</taxon>
        <taxon>Streptophyta</taxon>
        <taxon>Embryophyta</taxon>
        <taxon>Tracheophyta</taxon>
        <taxon>Spermatophyta</taxon>
        <taxon>Magnoliopsida</taxon>
        <taxon>eudicotyledons</taxon>
        <taxon>Gunneridae</taxon>
        <taxon>Pentapetalae</taxon>
        <taxon>rosids</taxon>
        <taxon>fabids</taxon>
        <taxon>Fagales</taxon>
        <taxon>Fagaceae</taxon>
        <taxon>Quercus</taxon>
    </lineage>
</organism>
<dbReference type="InterPro" id="IPR002156">
    <property type="entry name" value="RNaseH_domain"/>
</dbReference>
<reference evidence="2 3" key="1">
    <citation type="journal article" date="2018" name="Sci. Data">
        <title>The draft genome sequence of cork oak.</title>
        <authorList>
            <person name="Ramos A.M."/>
            <person name="Usie A."/>
            <person name="Barbosa P."/>
            <person name="Barros P.M."/>
            <person name="Capote T."/>
            <person name="Chaves I."/>
            <person name="Simoes F."/>
            <person name="Abreu I."/>
            <person name="Carrasquinho I."/>
            <person name="Faro C."/>
            <person name="Guimaraes J.B."/>
            <person name="Mendonca D."/>
            <person name="Nobrega F."/>
            <person name="Rodrigues L."/>
            <person name="Saibo N.J.M."/>
            <person name="Varela M.C."/>
            <person name="Egas C."/>
            <person name="Matos J."/>
            <person name="Miguel C.M."/>
            <person name="Oliveira M.M."/>
            <person name="Ricardo C.P."/>
            <person name="Goncalves S."/>
        </authorList>
    </citation>
    <scope>NUCLEOTIDE SEQUENCE [LARGE SCALE GENOMIC DNA]</scope>
    <source>
        <strain evidence="3">cv. HL8</strain>
    </source>
</reference>
<sequence length="1210" mass="137319">MAISHCGFLDLGYRGSPFTWSRNHPTEGRIRIRLDRALATVAWKSKFPGASVQHLSMSASDHSMIAVHLPPFKTRLKRPRPPFRFEAMWLHDPRCAEIVEEAWMEGLYNPNGAPISNCLESCRARLSAWNKTEFGHVGKQIARLEKELQSLEQHPHPNHEKIEEVRKALNCWLDAENTMWHQRSRHLWITDGDRNTSFFHQKASNRKDRNLIRGITDSNGVWQEDAQAVESVVLDYFNTIFQSNGPTDTTQITAAIRPVVTAQMNEYLCQPFQADEIHKALKQMHPKKSPGPDGMPPLFYQHFWSLSGECVTKSILDFLNLGIMPPKFNDTHVVLIPKVKNPTKITEFRPISLSNVISRLASKAIANRLKRFLPDIISENQSAFMSTRLITDNVLVAFETMHHLNQKRSGRVGEMALKLDMSKAFDRVEWGCLHDIMLKMGFHTKWVNLMMLCVTSVTYSIRINGEPRGHITPTRGLRQGDPISPFLFLFCAEGLSALLNQASRSGAIHGVAACPRGPRISHLFFADDSIIFCRATNAECAHLEHILETYEQASGQQLNRDKTALFFSQNTALEVQEDIKHRFGAEVIRQHETYLGLPSLVGRSKRNTFRALKERLDNKLSGWKEKLLSQAGKEVLIKAVAQAIPTYTMSVFKLPNSLCDEMTSTVRNFWWGQKEGRNKMAWLSWEKMCAPKKDGGLGFRDLKAFNMALLAKQGWRLQSNTRSLVHRVLKARYFPDRDFLHAELGRTPSYAWRSIMAAQDVVKAGHRWQVGDGTSIQIWRDKWLPKPSTFRVISTPNTLNEAATVSELIDEVTGEWNVDLVKHVFLPDDAHTILGIPRSSKRNRDRMIWAYTPKGTFTVNSAYKVALSLSQSKAKEETSDASSHSQFWQKIWSLRIPNKLKTFAWRASRNILPTKANLCSRGVIDDPTCDACGLNAETSGHLFWDCRHAHEVWTATGIPFDNLGVHYRDFIDLLWYLIFRQHVGQDVLELIITIAWCMWYNRNRVRHGSPRQSSNEILHKARTVMEDFQLAHFACPQPTDPLDTRWVPPSSPWFKVNTDAAIFKNLGSVGIGTVIRDHAGMVIAALSQHLHLPLGPLEAEAKAMDVAVSFAWDVGVQEVILETDSHVIFSALSGSTIPPATVLHVLESIQQKLHVFRHVKVQHVRRQGNKSAHALAQHAKGIHGFITWLEENPPIIESLLLQDAMYSSVT</sequence>
<dbReference type="AlphaFoldDB" id="A0AAW0L3S9"/>
<evidence type="ECO:0000313" key="3">
    <source>
        <dbReference type="Proteomes" id="UP000237347"/>
    </source>
</evidence>
<dbReference type="PANTHER" id="PTHR33116">
    <property type="entry name" value="REVERSE TRANSCRIPTASE ZINC-BINDING DOMAIN-CONTAINING PROTEIN-RELATED-RELATED"/>
    <property type="match status" value="1"/>
</dbReference>
<gene>
    <name evidence="2" type="ORF">CFP56_008318</name>
</gene>
<dbReference type="CDD" id="cd01650">
    <property type="entry name" value="RT_nLTR_like"/>
    <property type="match status" value="1"/>
</dbReference>
<dbReference type="InterPro" id="IPR044730">
    <property type="entry name" value="RNase_H-like_dom_plant"/>
</dbReference>
<dbReference type="GO" id="GO:0004523">
    <property type="term" value="F:RNA-DNA hybrid ribonuclease activity"/>
    <property type="evidence" value="ECO:0007669"/>
    <property type="project" value="InterPro"/>
</dbReference>
<dbReference type="InterPro" id="IPR043502">
    <property type="entry name" value="DNA/RNA_pol_sf"/>
</dbReference>
<evidence type="ECO:0000313" key="2">
    <source>
        <dbReference type="EMBL" id="KAK7846067.1"/>
    </source>
</evidence>
<dbReference type="PROSITE" id="PS50878">
    <property type="entry name" value="RT_POL"/>
    <property type="match status" value="1"/>
</dbReference>
<proteinExistence type="predicted"/>
<dbReference type="CDD" id="cd06222">
    <property type="entry name" value="RNase_H_like"/>
    <property type="match status" value="1"/>
</dbReference>
<dbReference type="Proteomes" id="UP000237347">
    <property type="component" value="Unassembled WGS sequence"/>
</dbReference>
<dbReference type="SUPFAM" id="SSF56219">
    <property type="entry name" value="DNase I-like"/>
    <property type="match status" value="1"/>
</dbReference>
<dbReference type="InterPro" id="IPR000477">
    <property type="entry name" value="RT_dom"/>
</dbReference>
<dbReference type="SUPFAM" id="SSF56672">
    <property type="entry name" value="DNA/RNA polymerases"/>
    <property type="match status" value="1"/>
</dbReference>
<dbReference type="InterPro" id="IPR036397">
    <property type="entry name" value="RNaseH_sf"/>
</dbReference>
<dbReference type="SUPFAM" id="SSF53098">
    <property type="entry name" value="Ribonuclease H-like"/>
    <property type="match status" value="1"/>
</dbReference>
<dbReference type="PANTHER" id="PTHR33116:SF86">
    <property type="entry name" value="REVERSE TRANSCRIPTASE DOMAIN-CONTAINING PROTEIN"/>
    <property type="match status" value="1"/>
</dbReference>
<protein>
    <submittedName>
        <fullName evidence="2">Ribonuclease h protein</fullName>
    </submittedName>
</protein>
<dbReference type="InterPro" id="IPR036691">
    <property type="entry name" value="Endo/exonu/phosph_ase_sf"/>
</dbReference>
<dbReference type="Pfam" id="PF13456">
    <property type="entry name" value="RVT_3"/>
    <property type="match status" value="1"/>
</dbReference>
<accession>A0AAW0L3S9</accession>
<dbReference type="EMBL" id="PKMF04000160">
    <property type="protein sequence ID" value="KAK7846067.1"/>
    <property type="molecule type" value="Genomic_DNA"/>
</dbReference>
<dbReference type="Pfam" id="PF13966">
    <property type="entry name" value="zf-RVT"/>
    <property type="match status" value="1"/>
</dbReference>
<dbReference type="GO" id="GO:0003676">
    <property type="term" value="F:nucleic acid binding"/>
    <property type="evidence" value="ECO:0007669"/>
    <property type="project" value="InterPro"/>
</dbReference>